<dbReference type="InterPro" id="IPR002213">
    <property type="entry name" value="UDP_glucos_trans"/>
</dbReference>
<dbReference type="InterPro" id="IPR035595">
    <property type="entry name" value="UDP_glycos_trans_CS"/>
</dbReference>
<evidence type="ECO:0000313" key="7">
    <source>
        <dbReference type="EMBL" id="ANM58449.1"/>
    </source>
</evidence>
<protein>
    <recommendedName>
        <fullName evidence="5">Glycosyltransferase</fullName>
        <ecNumber evidence="5">2.4.1.-</ecNumber>
    </recommendedName>
</protein>
<keyword evidence="3 4" id="KW-0808">Transferase</keyword>
<sequence>MHVQTSKSNSSSIFIYMYIYTYESTDISTRRDTDSCIDTHFSGAKTSRKKMAPPHFLLVTFPAQGHVNPSLRFARRLIKRTGARVTFVTCVSVFHNSMIANHNKVENLSFLTFSDGFDDGGISTYEDRQKRSVNLKVNGDKALSDFIEATKNGDSPVTCLIYTILLNWAPKVARRFQLPSALLWIQPALVFNIYYTHFMGNKSVFELPNLSSLEIRDLPSFLTPSNTNKGAYDAFQEMMEFLIKETKPKILINTFDSLEPEALTAFPNIDMVAVGPLLPTEIFSGSTNKSVKDQSSSYTLWLDSKTESSVIYVSFGTMVELSKKQIEELARALIEGKRPFLWVITDKSNRETKTEGEEETEIEKIAGFRHELEEVGMIVSWCSQIEVLSHRAVGCFVTHCGWSSTLESLVLGVPVVAFPMWSDQPTNAKLLEESWKTGVRVRENKDGLVERGEIRRCLEAVMEEKSVELRENAKKWKRLAMEAGREGGSSDKNMEAFVEDICGESLIQNLCEAEEVKVK</sequence>
<dbReference type="Araport" id="AT1G05560"/>
<comment type="similarity">
    <text evidence="1 4">Belongs to the UDP-glycosyltransferase family.</text>
</comment>
<evidence type="ECO:0007829" key="11">
    <source>
        <dbReference type="ProteomicsDB" id="A0A1P8AP70"/>
    </source>
</evidence>
<name>A0A1P8AP70_ARATH</name>
<accession>A0A1P8AP70</accession>
<organism evidence="7 8">
    <name type="scientific">Arabidopsis thaliana</name>
    <name type="common">Mouse-ear cress</name>
    <dbReference type="NCBI Taxonomy" id="3702"/>
    <lineage>
        <taxon>Eukaryota</taxon>
        <taxon>Viridiplantae</taxon>
        <taxon>Streptophyta</taxon>
        <taxon>Embryophyta</taxon>
        <taxon>Tracheophyta</taxon>
        <taxon>Spermatophyta</taxon>
        <taxon>Magnoliopsida</taxon>
        <taxon>eudicotyledons</taxon>
        <taxon>Gunneridae</taxon>
        <taxon>Pentapetalae</taxon>
        <taxon>rosids</taxon>
        <taxon>malvids</taxon>
        <taxon>Brassicales</taxon>
        <taxon>Brassicaceae</taxon>
        <taxon>Camelineae</taxon>
        <taxon>Arabidopsis</taxon>
    </lineage>
</organism>
<dbReference type="ExpressionAtlas" id="A0A1P8AP70">
    <property type="expression patterns" value="baseline and differential"/>
</dbReference>
<evidence type="ECO:0000313" key="9">
    <source>
        <dbReference type="TAIR" id="AT1G05560"/>
    </source>
</evidence>
<dbReference type="Pfam" id="PF00201">
    <property type="entry name" value="UDPGT"/>
    <property type="match status" value="1"/>
</dbReference>
<keyword evidence="10 11" id="KW-1267">Proteomics identification</keyword>
<evidence type="ECO:0000313" key="6">
    <source>
        <dbReference type="Araport" id="AT1G05560"/>
    </source>
</evidence>
<gene>
    <name evidence="7 9" type="primary">UGT75B1</name>
    <name evidence="7" type="synonym">UDP-GLUCOSE TRANSFERASE 1</name>
    <name evidence="7" type="synonym">UDP-GLUCOSYLTRANSFERASE</name>
    <name evidence="7" type="synonym">UDP-glucosyltransferase 75B1</name>
    <name evidence="7" type="synonym">UGT1</name>
    <name evidence="6 7" type="ordered locus">At1g05560</name>
    <name evidence="7" type="ORF">T25N20.21</name>
</gene>
<dbReference type="PROSITE" id="PS00375">
    <property type="entry name" value="UDPGT"/>
    <property type="match status" value="1"/>
</dbReference>
<dbReference type="GeneID" id="837058"/>
<dbReference type="CDD" id="cd03784">
    <property type="entry name" value="GT1_Gtf-like"/>
    <property type="match status" value="1"/>
</dbReference>
<dbReference type="GO" id="GO:0035251">
    <property type="term" value="F:UDP-glucosyltransferase activity"/>
    <property type="evidence" value="ECO:0007669"/>
    <property type="project" value="UniProtKB-ARBA"/>
</dbReference>
<evidence type="ECO:0000313" key="8">
    <source>
        <dbReference type="Proteomes" id="UP000006548"/>
    </source>
</evidence>
<reference evidence="8" key="2">
    <citation type="journal article" date="2017" name="Plant J.">
        <title>Araport11: a complete reannotation of the Arabidopsis thaliana reference genome.</title>
        <authorList>
            <person name="Cheng C.Y."/>
            <person name="Krishnakumar V."/>
            <person name="Chan A.P."/>
            <person name="Thibaud-Nissen F."/>
            <person name="Schobel S."/>
            <person name="Town C.D."/>
        </authorList>
    </citation>
    <scope>GENOME REANNOTATION</scope>
    <source>
        <strain evidence="8">cv. Columbia</strain>
    </source>
</reference>
<dbReference type="EC" id="2.4.1.-" evidence="5"/>
<dbReference type="Proteomes" id="UP000006548">
    <property type="component" value="Chromosome 1"/>
</dbReference>
<reference evidence="7 8" key="1">
    <citation type="journal article" date="2000" name="Nature">
        <title>Sequence and analysis of chromosome 1 of the plant Arabidopsis thaliana.</title>
        <authorList>
            <person name="Theologis A."/>
            <person name="Ecker J.R."/>
            <person name="Palm C.J."/>
            <person name="Federspiel N.A."/>
            <person name="Kaul S."/>
            <person name="White O."/>
            <person name="Alonso J."/>
            <person name="Altafi H."/>
            <person name="Araujo R."/>
            <person name="Bowman C.L."/>
            <person name="Brooks S.Y."/>
            <person name="Buehler E."/>
            <person name="Chan A."/>
            <person name="Chao Q."/>
            <person name="Chen H."/>
            <person name="Cheuk R.F."/>
            <person name="Chin C.W."/>
            <person name="Chung M.K."/>
            <person name="Conn L."/>
            <person name="Conway A.B."/>
            <person name="Conway A.R."/>
            <person name="Creasy T.H."/>
            <person name="Dewar K."/>
            <person name="Dunn P."/>
            <person name="Etgu P."/>
            <person name="Feldblyum T.V."/>
            <person name="Feng J."/>
            <person name="Fong B."/>
            <person name="Fujii C.Y."/>
            <person name="Gill J.E."/>
            <person name="Goldsmith A.D."/>
            <person name="Haas B."/>
            <person name="Hansen N.F."/>
            <person name="Hughes B."/>
            <person name="Huizar L."/>
            <person name="Hunter J.L."/>
            <person name="Jenkins J."/>
            <person name="Johnson-Hopson C."/>
            <person name="Khan S."/>
            <person name="Khaykin E."/>
            <person name="Kim C.J."/>
            <person name="Koo H.L."/>
            <person name="Kremenetskaia I."/>
            <person name="Kurtz D.B."/>
            <person name="Kwan A."/>
            <person name="Lam B."/>
            <person name="Langin-Hooper S."/>
            <person name="Lee A."/>
            <person name="Lee J.M."/>
            <person name="Lenz C.A."/>
            <person name="Li J.H."/>
            <person name="Li Y."/>
            <person name="Lin X."/>
            <person name="Liu S.X."/>
            <person name="Liu Z.A."/>
            <person name="Luros J.S."/>
            <person name="Maiti R."/>
            <person name="Marziali A."/>
            <person name="Militscher J."/>
            <person name="Miranda M."/>
            <person name="Nguyen M."/>
            <person name="Nierman W.C."/>
            <person name="Osborne B.I."/>
            <person name="Pai G."/>
            <person name="Peterson J."/>
            <person name="Pham P.K."/>
            <person name="Rizzo M."/>
            <person name="Rooney T."/>
            <person name="Rowley D."/>
            <person name="Sakano H."/>
            <person name="Salzberg S.L."/>
            <person name="Schwartz J.R."/>
            <person name="Shinn P."/>
            <person name="Southwick A.M."/>
            <person name="Sun H."/>
            <person name="Tallon L.J."/>
            <person name="Tambunga G."/>
            <person name="Toriumi M.J."/>
            <person name="Town C.D."/>
            <person name="Utterback T."/>
            <person name="Van Aken S."/>
            <person name="Vaysberg M."/>
            <person name="Vysotskaia V.S."/>
            <person name="Walker M."/>
            <person name="Wu D."/>
            <person name="Yu G."/>
            <person name="Fraser C.M."/>
            <person name="Venter J.C."/>
            <person name="Davis R.W."/>
        </authorList>
    </citation>
    <scope>NUCLEOTIDE SEQUENCE [LARGE SCALE GENOMIC DNA]</scope>
    <source>
        <strain evidence="8">cv. Columbia</strain>
    </source>
</reference>
<dbReference type="EMBL" id="CP002684">
    <property type="protein sequence ID" value="ANM58449.1"/>
    <property type="molecule type" value="Genomic_DNA"/>
</dbReference>
<keyword evidence="8" id="KW-1185">Reference proteome</keyword>
<dbReference type="RefSeq" id="NP_001320882.1">
    <property type="nucleotide sequence ID" value="NM_001331554.1"/>
</dbReference>
<dbReference type="PANTHER" id="PTHR11926">
    <property type="entry name" value="GLUCOSYL/GLUCURONOSYL TRANSFERASES"/>
    <property type="match status" value="1"/>
</dbReference>
<evidence type="ECO:0000256" key="4">
    <source>
        <dbReference type="RuleBase" id="RU003718"/>
    </source>
</evidence>
<dbReference type="AlphaFoldDB" id="A0A1P8AP70"/>
<evidence type="ECO:0007829" key="10">
    <source>
        <dbReference type="PeptideAtlas" id="A0A1P8AP70"/>
    </source>
</evidence>
<evidence type="ECO:0000256" key="3">
    <source>
        <dbReference type="ARBA" id="ARBA00022679"/>
    </source>
</evidence>
<dbReference type="SMR" id="A0A1P8AP70"/>
<evidence type="ECO:0000256" key="5">
    <source>
        <dbReference type="RuleBase" id="RU362057"/>
    </source>
</evidence>
<evidence type="ECO:0000256" key="1">
    <source>
        <dbReference type="ARBA" id="ARBA00009995"/>
    </source>
</evidence>
<evidence type="ECO:0000256" key="2">
    <source>
        <dbReference type="ARBA" id="ARBA00022676"/>
    </source>
</evidence>
<dbReference type="PANTHER" id="PTHR11926:SF870">
    <property type="entry name" value="UDP-GLYCOSYLTRANSFERASE 75B1"/>
    <property type="match status" value="1"/>
</dbReference>
<dbReference type="FunFam" id="3.40.50.2000:FF:000019">
    <property type="entry name" value="Glycosyltransferase"/>
    <property type="match status" value="1"/>
</dbReference>
<keyword evidence="2 4" id="KW-0328">Glycosyltransferase</keyword>
<dbReference type="ProteomicsDB" id="206252"/>
<proteinExistence type="evidence at protein level"/>
<dbReference type="TAIR" id="AT1G05560">
    <property type="gene designation" value="UGT75B1"/>
</dbReference>
<dbReference type="Gene3D" id="3.40.50.2000">
    <property type="entry name" value="Glycogen Phosphorylase B"/>
    <property type="match status" value="2"/>
</dbReference>
<dbReference type="SUPFAM" id="SSF53756">
    <property type="entry name" value="UDP-Glycosyltransferase/glycogen phosphorylase"/>
    <property type="match status" value="1"/>
</dbReference>